<name>A0ABS3AWD0_9FIRM</name>
<feature type="domain" description="Ribosome recycling factor" evidence="5">
    <location>
        <begin position="20"/>
        <end position="183"/>
    </location>
</feature>
<evidence type="ECO:0000259" key="5">
    <source>
        <dbReference type="Pfam" id="PF01765"/>
    </source>
</evidence>
<accession>A0ABS3AWD0</accession>
<evidence type="ECO:0000256" key="3">
    <source>
        <dbReference type="HAMAP-Rule" id="MF_00040"/>
    </source>
</evidence>
<feature type="coiled-coil region" evidence="4">
    <location>
        <begin position="114"/>
        <end position="152"/>
    </location>
</feature>
<dbReference type="Proteomes" id="UP000765003">
    <property type="component" value="Unassembled WGS sequence"/>
</dbReference>
<dbReference type="HAMAP" id="MF_00040">
    <property type="entry name" value="RRF"/>
    <property type="match status" value="1"/>
</dbReference>
<dbReference type="EMBL" id="JAFITA010000004">
    <property type="protein sequence ID" value="MBN4077360.1"/>
    <property type="molecule type" value="Genomic_DNA"/>
</dbReference>
<protein>
    <recommendedName>
        <fullName evidence="3">Ribosome-recycling factor</fullName>
        <shortName evidence="3">RRF</shortName>
    </recommendedName>
    <alternativeName>
        <fullName evidence="3">Ribosome-releasing factor</fullName>
    </alternativeName>
</protein>
<keyword evidence="2 3" id="KW-0648">Protein biosynthesis</keyword>
<dbReference type="SUPFAM" id="SSF55194">
    <property type="entry name" value="Ribosome recycling factor, RRF"/>
    <property type="match status" value="1"/>
</dbReference>
<comment type="similarity">
    <text evidence="1 3">Belongs to the RRF family.</text>
</comment>
<dbReference type="Pfam" id="PF01765">
    <property type="entry name" value="RRF"/>
    <property type="match status" value="1"/>
</dbReference>
<comment type="subcellular location">
    <subcellularLocation>
        <location evidence="3">Cytoplasm</location>
    </subcellularLocation>
</comment>
<proteinExistence type="inferred from homology"/>
<evidence type="ECO:0000313" key="6">
    <source>
        <dbReference type="EMBL" id="MBN4077360.1"/>
    </source>
</evidence>
<evidence type="ECO:0000313" key="7">
    <source>
        <dbReference type="Proteomes" id="UP000765003"/>
    </source>
</evidence>
<dbReference type="InterPro" id="IPR023584">
    <property type="entry name" value="Ribosome_recyc_fac_dom"/>
</dbReference>
<comment type="caution">
    <text evidence="6">The sequence shown here is derived from an EMBL/GenBank/DDBJ whole genome shotgun (WGS) entry which is preliminary data.</text>
</comment>
<evidence type="ECO:0000256" key="4">
    <source>
        <dbReference type="SAM" id="Coils"/>
    </source>
</evidence>
<evidence type="ECO:0000256" key="1">
    <source>
        <dbReference type="ARBA" id="ARBA00005912"/>
    </source>
</evidence>
<evidence type="ECO:0000256" key="2">
    <source>
        <dbReference type="ARBA" id="ARBA00022917"/>
    </source>
</evidence>
<dbReference type="Gene3D" id="3.30.1360.40">
    <property type="match status" value="1"/>
</dbReference>
<dbReference type="InterPro" id="IPR036191">
    <property type="entry name" value="RRF_sf"/>
</dbReference>
<organism evidence="6 7">
    <name type="scientific">Sulfobacillus acidophilus</name>
    <dbReference type="NCBI Taxonomy" id="53633"/>
    <lineage>
        <taxon>Bacteria</taxon>
        <taxon>Bacillati</taxon>
        <taxon>Bacillota</taxon>
        <taxon>Clostridia</taxon>
        <taxon>Eubacteriales</taxon>
        <taxon>Clostridiales Family XVII. Incertae Sedis</taxon>
        <taxon>Sulfobacillus</taxon>
    </lineage>
</organism>
<keyword evidence="7" id="KW-1185">Reference proteome</keyword>
<dbReference type="PANTHER" id="PTHR20982:SF3">
    <property type="entry name" value="MITOCHONDRIAL RIBOSOME RECYCLING FACTOR PSEUDO 1"/>
    <property type="match status" value="1"/>
</dbReference>
<keyword evidence="3" id="KW-0963">Cytoplasm</keyword>
<gene>
    <name evidence="3 6" type="primary">frr</name>
    <name evidence="6" type="ORF">JYT19_00445</name>
</gene>
<dbReference type="CDD" id="cd00520">
    <property type="entry name" value="RRF"/>
    <property type="match status" value="1"/>
</dbReference>
<dbReference type="NCBIfam" id="TIGR00496">
    <property type="entry name" value="frr"/>
    <property type="match status" value="1"/>
</dbReference>
<dbReference type="PANTHER" id="PTHR20982">
    <property type="entry name" value="RIBOSOME RECYCLING FACTOR"/>
    <property type="match status" value="1"/>
</dbReference>
<sequence length="185" mass="21033">MLTDICNDTKSQMDKSLESFKKQLASIRTGRAHISLLDGIKVDYYGSISPINQVASVTVADSQTLAVKPWDKSMLKVLEKSIMEANLGLVPMNDGDFIRIPIPTLTEQRRREFVKQAKQKCEDAKISIRNARRDANEMLKDATKSKDISEDEEKRGLKMIQDMTDKHVHEAETIFLHKEKEILSV</sequence>
<keyword evidence="4" id="KW-0175">Coiled coil</keyword>
<dbReference type="InterPro" id="IPR002661">
    <property type="entry name" value="Ribosome_recyc_fac"/>
</dbReference>
<dbReference type="Gene3D" id="1.10.132.20">
    <property type="entry name" value="Ribosome-recycling factor"/>
    <property type="match status" value="1"/>
</dbReference>
<reference evidence="6" key="1">
    <citation type="submission" date="2021-02" db="EMBL/GenBank/DDBJ databases">
        <title>Activity-based single-cell genomes from oceanic crustal fluid captures similar information to metagenomic and metatranscriptomic surveys with orders of magnitude less sampling.</title>
        <authorList>
            <person name="D'Angelo T.S."/>
            <person name="Orcutt B.N."/>
        </authorList>
    </citation>
    <scope>NUCLEOTIDE SEQUENCE [LARGE SCALE GENOMIC DNA]</scope>
    <source>
        <strain evidence="6">AH-315-E05</strain>
    </source>
</reference>
<comment type="function">
    <text evidence="3">Responsible for the release of ribosomes from messenger RNA at the termination of protein biosynthesis. May increase the efficiency of translation by recycling ribosomes from one round of translation to another.</text>
</comment>